<accession>A0A0M1N3L0</accession>
<dbReference type="OrthoDB" id="2625511at2"/>
<keyword evidence="1" id="KW-0732">Signal</keyword>
<gene>
    <name evidence="2" type="ORF">AM231_22620</name>
</gene>
<comment type="caution">
    <text evidence="2">The sequence shown here is derived from an EMBL/GenBank/DDBJ whole genome shotgun (WGS) entry which is preliminary data.</text>
</comment>
<evidence type="ECO:0000313" key="3">
    <source>
        <dbReference type="Proteomes" id="UP000036932"/>
    </source>
</evidence>
<sequence length="242" mass="25981">MKHKLFGKLALSAVLLGSAALPVHASGADTPSDVPNQTGKSAPLKTTATISILPNPLELAEKYTPETVQDWKETLEKYGKLAGAEGAFFFSEATTVIAGEMKPVVAEGEFEVSVALKTSPAKDIQELIDSGDIKEFKATQIKDVITPLEGITLGRAEIVNAESGEVKYDVIQDEAASFTAVKISDAASLEVKINDEDLAFIHARIDLFKAVDSKDSDSIKMALTKLLDQYKEQIAKLEAEAK</sequence>
<keyword evidence="3" id="KW-1185">Reference proteome</keyword>
<evidence type="ECO:0000256" key="1">
    <source>
        <dbReference type="SAM" id="SignalP"/>
    </source>
</evidence>
<feature type="chain" id="PRO_5039142226" evidence="1">
    <location>
        <begin position="26"/>
        <end position="242"/>
    </location>
</feature>
<dbReference type="EMBL" id="LIUT01000006">
    <property type="protein sequence ID" value="KOR76743.1"/>
    <property type="molecule type" value="Genomic_DNA"/>
</dbReference>
<proteinExistence type="predicted"/>
<protein>
    <submittedName>
        <fullName evidence="2">Uncharacterized protein</fullName>
    </submittedName>
</protein>
<dbReference type="Proteomes" id="UP000036932">
    <property type="component" value="Unassembled WGS sequence"/>
</dbReference>
<feature type="signal peptide" evidence="1">
    <location>
        <begin position="1"/>
        <end position="25"/>
    </location>
</feature>
<dbReference type="RefSeq" id="WP_054404624.1">
    <property type="nucleotide sequence ID" value="NZ_LIUT01000006.1"/>
</dbReference>
<dbReference type="AlphaFoldDB" id="A0A0M1N3L0"/>
<name>A0A0M1N3L0_9BACL</name>
<dbReference type="PATRIC" id="fig|1705565.3.peg.653"/>
<evidence type="ECO:0000313" key="2">
    <source>
        <dbReference type="EMBL" id="KOR76743.1"/>
    </source>
</evidence>
<organism evidence="2 3">
    <name type="scientific">Paenibacillus solani</name>
    <dbReference type="NCBI Taxonomy" id="1705565"/>
    <lineage>
        <taxon>Bacteria</taxon>
        <taxon>Bacillati</taxon>
        <taxon>Bacillota</taxon>
        <taxon>Bacilli</taxon>
        <taxon>Bacillales</taxon>
        <taxon>Paenibacillaceae</taxon>
        <taxon>Paenibacillus</taxon>
    </lineage>
</organism>
<reference evidence="3" key="1">
    <citation type="submission" date="2015-08" db="EMBL/GenBank/DDBJ databases">
        <title>Genome sequencing project for genomic taxonomy and phylogenomics of Bacillus-like bacteria.</title>
        <authorList>
            <person name="Liu B."/>
            <person name="Wang J."/>
            <person name="Zhu Y."/>
            <person name="Liu G."/>
            <person name="Chen Q."/>
            <person name="Chen Z."/>
            <person name="Lan J."/>
            <person name="Che J."/>
            <person name="Ge C."/>
            <person name="Shi H."/>
            <person name="Pan Z."/>
            <person name="Liu X."/>
        </authorList>
    </citation>
    <scope>NUCLEOTIDE SEQUENCE [LARGE SCALE GENOMIC DNA]</scope>
    <source>
        <strain evidence="3">FJAT-22460</strain>
    </source>
</reference>